<dbReference type="RefSeq" id="WP_058315234.1">
    <property type="nucleotide sequence ID" value="NZ_CYTO01000009.1"/>
</dbReference>
<evidence type="ECO:0000256" key="2">
    <source>
        <dbReference type="ARBA" id="ARBA00023125"/>
    </source>
</evidence>
<dbReference type="PANTHER" id="PTHR11019">
    <property type="entry name" value="HTH-TYPE TRANSCRIPTIONAL REGULATOR NIMR"/>
    <property type="match status" value="1"/>
</dbReference>
<dbReference type="OrthoDB" id="9816011at2"/>
<protein>
    <submittedName>
        <fullName evidence="5">L-rhamnose operon regulatory protein RhaS</fullName>
    </submittedName>
</protein>
<dbReference type="STRING" id="1715691.TA5113_00972"/>
<dbReference type="PROSITE" id="PS00041">
    <property type="entry name" value="HTH_ARAC_FAMILY_1"/>
    <property type="match status" value="1"/>
</dbReference>
<dbReference type="SUPFAM" id="SSF46689">
    <property type="entry name" value="Homeodomain-like"/>
    <property type="match status" value="2"/>
</dbReference>
<dbReference type="GO" id="GO:0043565">
    <property type="term" value="F:sequence-specific DNA binding"/>
    <property type="evidence" value="ECO:0007669"/>
    <property type="project" value="InterPro"/>
</dbReference>
<evidence type="ECO:0000256" key="3">
    <source>
        <dbReference type="ARBA" id="ARBA00023163"/>
    </source>
</evidence>
<evidence type="ECO:0000313" key="5">
    <source>
        <dbReference type="EMBL" id="CUK26335.1"/>
    </source>
</evidence>
<sequence>MTLPAAYAFVKDFDPEPSKTLVMDRHYLLYASKGSMRLEAEGRGWTLPPARAALICAGREITVTMPQQLSACSVLFDTEFVDEPKTSLSVFEMTPLAKELVLACRDYGPDSQLDDYGLHLFKLLAANVWKLAESPSPAVLPTGQSDAVRKALALTEARLTADPNFEEIANAVAMSSRTLARRFSDELGMTWRQALRRLRMNKAIEALADPQRGITEIAFSVGYNSLSAFNTAFRDFTGMTPTQFRSSF</sequence>
<dbReference type="EMBL" id="CYUE01000020">
    <property type="protein sequence ID" value="CUK26335.1"/>
    <property type="molecule type" value="Genomic_DNA"/>
</dbReference>
<dbReference type="InterPro" id="IPR018062">
    <property type="entry name" value="HTH_AraC-typ_CS"/>
</dbReference>
<dbReference type="Proteomes" id="UP000051184">
    <property type="component" value="Unassembled WGS sequence"/>
</dbReference>
<dbReference type="InterPro" id="IPR009057">
    <property type="entry name" value="Homeodomain-like_sf"/>
</dbReference>
<proteinExistence type="predicted"/>
<dbReference type="PRINTS" id="PR00032">
    <property type="entry name" value="HTHARAC"/>
</dbReference>
<keyword evidence="3" id="KW-0804">Transcription</keyword>
<dbReference type="InterPro" id="IPR020449">
    <property type="entry name" value="Tscrpt_reg_AraC-type_HTH"/>
</dbReference>
<dbReference type="AlphaFoldDB" id="A0A0P1IZE7"/>
<organism evidence="5 6">
    <name type="scientific">Cognatishimia activa</name>
    <dbReference type="NCBI Taxonomy" id="1715691"/>
    <lineage>
        <taxon>Bacteria</taxon>
        <taxon>Pseudomonadati</taxon>
        <taxon>Pseudomonadota</taxon>
        <taxon>Alphaproteobacteria</taxon>
        <taxon>Rhodobacterales</taxon>
        <taxon>Paracoccaceae</taxon>
        <taxon>Cognatishimia</taxon>
    </lineage>
</organism>
<gene>
    <name evidence="5" type="primary">rhaS</name>
    <name evidence="5" type="ORF">TA5114_02144</name>
</gene>
<evidence type="ECO:0000256" key="1">
    <source>
        <dbReference type="ARBA" id="ARBA00023015"/>
    </source>
</evidence>
<dbReference type="InterPro" id="IPR018060">
    <property type="entry name" value="HTH_AraC"/>
</dbReference>
<dbReference type="Pfam" id="PF12833">
    <property type="entry name" value="HTH_18"/>
    <property type="match status" value="1"/>
</dbReference>
<dbReference type="Gene3D" id="1.10.10.60">
    <property type="entry name" value="Homeodomain-like"/>
    <property type="match status" value="1"/>
</dbReference>
<feature type="domain" description="HTH araC/xylS-type" evidence="4">
    <location>
        <begin position="149"/>
        <end position="247"/>
    </location>
</feature>
<dbReference type="SMART" id="SM00342">
    <property type="entry name" value="HTH_ARAC"/>
    <property type="match status" value="1"/>
</dbReference>
<keyword evidence="1" id="KW-0805">Transcription regulation</keyword>
<evidence type="ECO:0000259" key="4">
    <source>
        <dbReference type="PROSITE" id="PS01124"/>
    </source>
</evidence>
<dbReference type="PANTHER" id="PTHR11019:SF199">
    <property type="entry name" value="HTH-TYPE TRANSCRIPTIONAL REGULATOR NIMR"/>
    <property type="match status" value="1"/>
</dbReference>
<accession>A0A0P1IZE7</accession>
<dbReference type="PROSITE" id="PS01124">
    <property type="entry name" value="HTH_ARAC_FAMILY_2"/>
    <property type="match status" value="1"/>
</dbReference>
<keyword evidence="6" id="KW-1185">Reference proteome</keyword>
<keyword evidence="2" id="KW-0238">DNA-binding</keyword>
<evidence type="ECO:0000313" key="6">
    <source>
        <dbReference type="Proteomes" id="UP000051184"/>
    </source>
</evidence>
<reference evidence="6" key="1">
    <citation type="submission" date="2015-09" db="EMBL/GenBank/DDBJ databases">
        <authorList>
            <person name="Rodrigo-Torres Lidia"/>
            <person name="Arahal R.David."/>
        </authorList>
    </citation>
    <scope>NUCLEOTIDE SEQUENCE [LARGE SCALE GENOMIC DNA]</scope>
    <source>
        <strain evidence="6">CECT 5114</strain>
    </source>
</reference>
<name>A0A0P1IZE7_9RHOB</name>
<dbReference type="GO" id="GO:0003700">
    <property type="term" value="F:DNA-binding transcription factor activity"/>
    <property type="evidence" value="ECO:0007669"/>
    <property type="project" value="InterPro"/>
</dbReference>